<dbReference type="InterPro" id="IPR013549">
    <property type="entry name" value="DUF1731"/>
</dbReference>
<dbReference type="EMBL" id="VORX01000002">
    <property type="protein sequence ID" value="TXE09470.1"/>
    <property type="molecule type" value="Genomic_DNA"/>
</dbReference>
<reference evidence="4 5" key="1">
    <citation type="submission" date="2019-08" db="EMBL/GenBank/DDBJ databases">
        <title>Genome sequence of Gelidibacter salicanalis IC162T.</title>
        <authorList>
            <person name="Bowman J.P."/>
        </authorList>
    </citation>
    <scope>NUCLEOTIDE SEQUENCE [LARGE SCALE GENOMIC DNA]</scope>
    <source>
        <strain evidence="4 5">IC162</strain>
    </source>
</reference>
<comment type="similarity">
    <text evidence="1">Belongs to the NAD(P)-dependent epimerase/dehydratase family. SDR39U1 subfamily.</text>
</comment>
<organism evidence="4 5">
    <name type="scientific">Gelidibacter salicanalis</name>
    <dbReference type="NCBI Taxonomy" id="291193"/>
    <lineage>
        <taxon>Bacteria</taxon>
        <taxon>Pseudomonadati</taxon>
        <taxon>Bacteroidota</taxon>
        <taxon>Flavobacteriia</taxon>
        <taxon>Flavobacteriales</taxon>
        <taxon>Flavobacteriaceae</taxon>
        <taxon>Gelidibacter</taxon>
    </lineage>
</organism>
<dbReference type="OrthoDB" id="9801773at2"/>
<feature type="domain" description="DUF1731" evidence="3">
    <location>
        <begin position="254"/>
        <end position="300"/>
    </location>
</feature>
<dbReference type="NCBIfam" id="TIGR01777">
    <property type="entry name" value="yfcH"/>
    <property type="match status" value="1"/>
</dbReference>
<feature type="domain" description="NAD-dependent epimerase/dehydratase" evidence="2">
    <location>
        <begin position="3"/>
        <end position="133"/>
    </location>
</feature>
<keyword evidence="5" id="KW-1185">Reference proteome</keyword>
<evidence type="ECO:0000256" key="1">
    <source>
        <dbReference type="ARBA" id="ARBA00009353"/>
    </source>
</evidence>
<dbReference type="InterPro" id="IPR001509">
    <property type="entry name" value="Epimerase_deHydtase"/>
</dbReference>
<evidence type="ECO:0000313" key="5">
    <source>
        <dbReference type="Proteomes" id="UP000321734"/>
    </source>
</evidence>
<evidence type="ECO:0000259" key="3">
    <source>
        <dbReference type="Pfam" id="PF08338"/>
    </source>
</evidence>
<dbReference type="AlphaFoldDB" id="A0A5C7AL58"/>
<dbReference type="Gene3D" id="3.40.50.720">
    <property type="entry name" value="NAD(P)-binding Rossmann-like Domain"/>
    <property type="match status" value="1"/>
</dbReference>
<dbReference type="Pfam" id="PF08338">
    <property type="entry name" value="DUF1731"/>
    <property type="match status" value="1"/>
</dbReference>
<comment type="caution">
    <text evidence="4">The sequence shown here is derived from an EMBL/GenBank/DDBJ whole genome shotgun (WGS) entry which is preliminary data.</text>
</comment>
<dbReference type="Proteomes" id="UP000321734">
    <property type="component" value="Unassembled WGS sequence"/>
</dbReference>
<sequence length="308" mass="34169">MTILITGATGLIGKEIVKRCHEQDISVHYLTTSKEKIKTQDNYKGFYWNPKEGVIDAKCFNDVDAIINLAGATIAKRWTNSYKKVILESRVNTLKCLKNALSAVKNHQISHILSASAVGFYPDSFTKYYEESCTKVSPTFLGKVVETWEAAVDEFAELGLMVSKVRIGLVLDDKEGALPQIVKPTALGLGAPFGSGDQWQSWIHVHDLSKIFVHVIQEELEGIYNGVAPNPITNAELTKAVAKAVNKPLILPNIPEFAMKLVLGEMHILLFESQRVSSKKIEDTGFHFIYSNIQPALENLLQPNVSND</sequence>
<dbReference type="Pfam" id="PF01370">
    <property type="entry name" value="Epimerase"/>
    <property type="match status" value="1"/>
</dbReference>
<dbReference type="InterPro" id="IPR036291">
    <property type="entry name" value="NAD(P)-bd_dom_sf"/>
</dbReference>
<dbReference type="PANTHER" id="PTHR11092">
    <property type="entry name" value="SUGAR NUCLEOTIDE EPIMERASE RELATED"/>
    <property type="match status" value="1"/>
</dbReference>
<dbReference type="SUPFAM" id="SSF51735">
    <property type="entry name" value="NAD(P)-binding Rossmann-fold domains"/>
    <property type="match status" value="1"/>
</dbReference>
<protein>
    <submittedName>
        <fullName evidence="4">TIGR01777 family protein</fullName>
    </submittedName>
</protein>
<name>A0A5C7AL58_9FLAO</name>
<accession>A0A5C7AL58</accession>
<dbReference type="RefSeq" id="WP_146891344.1">
    <property type="nucleotide sequence ID" value="NZ_VORX01000002.1"/>
</dbReference>
<gene>
    <name evidence="4" type="ORF">ES711_05995</name>
</gene>
<dbReference type="PANTHER" id="PTHR11092:SF0">
    <property type="entry name" value="EPIMERASE FAMILY PROTEIN SDR39U1"/>
    <property type="match status" value="1"/>
</dbReference>
<evidence type="ECO:0000313" key="4">
    <source>
        <dbReference type="EMBL" id="TXE09470.1"/>
    </source>
</evidence>
<dbReference type="InterPro" id="IPR010099">
    <property type="entry name" value="SDR39U1"/>
</dbReference>
<proteinExistence type="inferred from homology"/>
<evidence type="ECO:0000259" key="2">
    <source>
        <dbReference type="Pfam" id="PF01370"/>
    </source>
</evidence>